<protein>
    <submittedName>
        <fullName evidence="3">F-box domain-containing protein</fullName>
    </submittedName>
</protein>
<dbReference type="Gene3D" id="3.80.10.10">
    <property type="entry name" value="Ribonuclease Inhibitor"/>
    <property type="match status" value="1"/>
</dbReference>
<dbReference type="Proteomes" id="UP000887574">
    <property type="component" value="Unplaced"/>
</dbReference>
<name>A0A915DFK3_9BILA</name>
<organism evidence="2 3">
    <name type="scientific">Ditylenchus dipsaci</name>
    <dbReference type="NCBI Taxonomy" id="166011"/>
    <lineage>
        <taxon>Eukaryota</taxon>
        <taxon>Metazoa</taxon>
        <taxon>Ecdysozoa</taxon>
        <taxon>Nematoda</taxon>
        <taxon>Chromadorea</taxon>
        <taxon>Rhabditida</taxon>
        <taxon>Tylenchina</taxon>
        <taxon>Tylenchomorpha</taxon>
        <taxon>Sphaerularioidea</taxon>
        <taxon>Anguinidae</taxon>
        <taxon>Anguininae</taxon>
        <taxon>Ditylenchus</taxon>
    </lineage>
</organism>
<proteinExistence type="predicted"/>
<sequence>MVRIFEYLEPSDRVRIEQVCSQWRYLAKKRSWSKYTRFYFEHFGHVTSKHQFKQIFERVGQHVVELDGWSFWLSCPNLVKPEEIKTTVFELFPLLTKLQHLNMINCRWETPDLDLISDCLPQLKSIVVESVMGSAFTNFTSLLTKCNQLEVLQIRDGFSPVDEYIWTTIPPKLKCLEIAPSVLCESLSNQLSKIELVSLILIGNYGDHVILEQLQRVDLTWIRHAGLVLSQQTFENLMPEIFSRFPQLQALDLEFTCRNPEYVISAILDHCLKLEHLKLQHCGRHPANVIEIKSDNLVHIAQLQNLKSFWVNIGSKENTKKLFELLVENGNLEYFRTFEELPMDLVRESVTKCKFYDEIEAVKEGEDQKHMLYLSRPSDKLSANQSRWVKYLCQDSQHGDRETLLFCCDLLFFGPISKIKY</sequence>
<dbReference type="SUPFAM" id="SSF52047">
    <property type="entry name" value="RNI-like"/>
    <property type="match status" value="1"/>
</dbReference>
<evidence type="ECO:0000259" key="1">
    <source>
        <dbReference type="PROSITE" id="PS50181"/>
    </source>
</evidence>
<keyword evidence="2" id="KW-1185">Reference proteome</keyword>
<evidence type="ECO:0000313" key="2">
    <source>
        <dbReference type="Proteomes" id="UP000887574"/>
    </source>
</evidence>
<dbReference type="PROSITE" id="PS50181">
    <property type="entry name" value="FBOX"/>
    <property type="match status" value="1"/>
</dbReference>
<accession>A0A915DFK3</accession>
<dbReference type="PANTHER" id="PTHR38926:SF72">
    <property type="entry name" value="IM:7136021-RELATED"/>
    <property type="match status" value="1"/>
</dbReference>
<dbReference type="SUPFAM" id="SSF81383">
    <property type="entry name" value="F-box domain"/>
    <property type="match status" value="1"/>
</dbReference>
<reference evidence="3" key="1">
    <citation type="submission" date="2022-11" db="UniProtKB">
        <authorList>
            <consortium name="WormBaseParasite"/>
        </authorList>
    </citation>
    <scope>IDENTIFICATION</scope>
</reference>
<dbReference type="Gene3D" id="1.20.1280.50">
    <property type="match status" value="1"/>
</dbReference>
<dbReference type="Pfam" id="PF12937">
    <property type="entry name" value="F-box-like"/>
    <property type="match status" value="1"/>
</dbReference>
<evidence type="ECO:0000313" key="3">
    <source>
        <dbReference type="WBParaSite" id="jg18925"/>
    </source>
</evidence>
<dbReference type="AlphaFoldDB" id="A0A915DFK3"/>
<dbReference type="WBParaSite" id="jg18925">
    <property type="protein sequence ID" value="jg18925"/>
    <property type="gene ID" value="jg18925"/>
</dbReference>
<dbReference type="InterPro" id="IPR001810">
    <property type="entry name" value="F-box_dom"/>
</dbReference>
<feature type="domain" description="F-box" evidence="1">
    <location>
        <begin position="1"/>
        <end position="35"/>
    </location>
</feature>
<dbReference type="InterPro" id="IPR036047">
    <property type="entry name" value="F-box-like_dom_sf"/>
</dbReference>
<dbReference type="InterPro" id="IPR032675">
    <property type="entry name" value="LRR_dom_sf"/>
</dbReference>
<dbReference type="PANTHER" id="PTHR38926">
    <property type="entry name" value="F-BOX DOMAIN CONTAINING PROTEIN, EXPRESSED"/>
    <property type="match status" value="1"/>
</dbReference>